<name>I3SF49_MEDTR</name>
<dbReference type="GO" id="GO:0046872">
    <property type="term" value="F:metal ion binding"/>
    <property type="evidence" value="ECO:0007669"/>
    <property type="project" value="UniProtKB-KW"/>
</dbReference>
<evidence type="ECO:0000313" key="4">
    <source>
        <dbReference type="EMBL" id="AFK38891.1"/>
    </source>
</evidence>
<proteinExistence type="evidence at transcript level"/>
<dbReference type="Gene3D" id="2.60.120.330">
    <property type="entry name" value="B-lactam Antibiotic, Isopenicillin N Synthase, Chain"/>
    <property type="match status" value="1"/>
</dbReference>
<evidence type="ECO:0000256" key="2">
    <source>
        <dbReference type="ARBA" id="ARBA00023004"/>
    </source>
</evidence>
<feature type="domain" description="Non-haem dioxygenase N-terminal" evidence="3">
    <location>
        <begin position="67"/>
        <end position="171"/>
    </location>
</feature>
<dbReference type="AlphaFoldDB" id="I3SF49"/>
<dbReference type="PANTHER" id="PTHR47990">
    <property type="entry name" value="2-OXOGLUTARATE (2OG) AND FE(II)-DEPENDENT OXYGENASE SUPERFAMILY PROTEIN-RELATED"/>
    <property type="match status" value="1"/>
</dbReference>
<sequence>MQMALLMNSSTSTHVLYPALKTEEPKTENMVSIFDSNLLQNQVNMPKEFIWPSMDLVNTAQEELKEPLIDLSVMKSGDEEAIASAAELVRKACLKHGFFQVINHGVDQELINDAYCEVDPIFNLPINKKLSAKRVHGGVSGYSGAHADRYSSKLPWKETFSFVYNHQNDSNSQIVNYFKSVLGEDFQQTGWVYQKYCEAMKELSLVIMELLAISLGIDRLHYRRFFEDGDSIMRCNYYPPCKSSNLTLGTGPSLRPNITNHSSSRSKLEVLKFLQIINGWLFALDLKP</sequence>
<keyword evidence="2" id="KW-0408">Iron</keyword>
<evidence type="ECO:0000259" key="3">
    <source>
        <dbReference type="Pfam" id="PF14226"/>
    </source>
</evidence>
<reference evidence="4" key="1">
    <citation type="submission" date="2012-05" db="EMBL/GenBank/DDBJ databases">
        <authorList>
            <person name="Krishnakumar V."/>
            <person name="Cheung F."/>
            <person name="Xiao Y."/>
            <person name="Chan A."/>
            <person name="Moskal W.A."/>
            <person name="Town C.D."/>
        </authorList>
    </citation>
    <scope>NUCLEOTIDE SEQUENCE</scope>
</reference>
<dbReference type="Pfam" id="PF14226">
    <property type="entry name" value="DIOX_N"/>
    <property type="match status" value="1"/>
</dbReference>
<dbReference type="SUPFAM" id="SSF51197">
    <property type="entry name" value="Clavaminate synthase-like"/>
    <property type="match status" value="1"/>
</dbReference>
<dbReference type="InterPro" id="IPR027443">
    <property type="entry name" value="IPNS-like_sf"/>
</dbReference>
<dbReference type="EMBL" id="BT139096">
    <property type="protein sequence ID" value="AFK38891.1"/>
    <property type="molecule type" value="mRNA"/>
</dbReference>
<accession>I3SF49</accession>
<organism evidence="4">
    <name type="scientific">Medicago truncatula</name>
    <name type="common">Barrel medic</name>
    <name type="synonym">Medicago tribuloides</name>
    <dbReference type="NCBI Taxonomy" id="3880"/>
    <lineage>
        <taxon>Eukaryota</taxon>
        <taxon>Viridiplantae</taxon>
        <taxon>Streptophyta</taxon>
        <taxon>Embryophyta</taxon>
        <taxon>Tracheophyta</taxon>
        <taxon>Spermatophyta</taxon>
        <taxon>Magnoliopsida</taxon>
        <taxon>eudicotyledons</taxon>
        <taxon>Gunneridae</taxon>
        <taxon>Pentapetalae</taxon>
        <taxon>rosids</taxon>
        <taxon>fabids</taxon>
        <taxon>Fabales</taxon>
        <taxon>Fabaceae</taxon>
        <taxon>Papilionoideae</taxon>
        <taxon>50 kb inversion clade</taxon>
        <taxon>NPAAA clade</taxon>
        <taxon>Hologalegina</taxon>
        <taxon>IRL clade</taxon>
        <taxon>Trifolieae</taxon>
        <taxon>Medicago</taxon>
    </lineage>
</organism>
<keyword evidence="1" id="KW-0479">Metal-binding</keyword>
<evidence type="ECO:0000256" key="1">
    <source>
        <dbReference type="ARBA" id="ARBA00022723"/>
    </source>
</evidence>
<dbReference type="InterPro" id="IPR050231">
    <property type="entry name" value="Iron_ascorbate_oxido_reductase"/>
</dbReference>
<protein>
    <recommendedName>
        <fullName evidence="3">Non-haem dioxygenase N-terminal domain-containing protein</fullName>
    </recommendedName>
</protein>
<dbReference type="InterPro" id="IPR026992">
    <property type="entry name" value="DIOX_N"/>
</dbReference>